<name>A0A0F9P2U9_9ZZZZ</name>
<dbReference type="EMBL" id="LAZR01002743">
    <property type="protein sequence ID" value="KKN26155.1"/>
    <property type="molecule type" value="Genomic_DNA"/>
</dbReference>
<dbReference type="AlphaFoldDB" id="A0A0F9P2U9"/>
<organism evidence="2">
    <name type="scientific">marine sediment metagenome</name>
    <dbReference type="NCBI Taxonomy" id="412755"/>
    <lineage>
        <taxon>unclassified sequences</taxon>
        <taxon>metagenomes</taxon>
        <taxon>ecological metagenomes</taxon>
    </lineage>
</organism>
<sequence>MTAGEAGEWLRGRAQAFRVLDRKILDTQHRAAVYSARQPAGSEGRAAAKKLVESLGALLRAHQATLNRWDSLISRLPFLAPDDGLGILPVIPLALAGTVIAVAASMALIFRRVTAEERAVRLLEQGTITPAEAIQLARQIEGGGRALFGFPLWLIALAAGGYFLYARAR</sequence>
<gene>
    <name evidence="2" type="ORF">LCGC14_0877560</name>
</gene>
<protein>
    <submittedName>
        <fullName evidence="2">Uncharacterized protein</fullName>
    </submittedName>
</protein>
<keyword evidence="1" id="KW-0812">Transmembrane</keyword>
<reference evidence="2" key="1">
    <citation type="journal article" date="2015" name="Nature">
        <title>Complex archaea that bridge the gap between prokaryotes and eukaryotes.</title>
        <authorList>
            <person name="Spang A."/>
            <person name="Saw J.H."/>
            <person name="Jorgensen S.L."/>
            <person name="Zaremba-Niedzwiedzka K."/>
            <person name="Martijn J."/>
            <person name="Lind A.E."/>
            <person name="van Eijk R."/>
            <person name="Schleper C."/>
            <person name="Guy L."/>
            <person name="Ettema T.J."/>
        </authorList>
    </citation>
    <scope>NUCLEOTIDE SEQUENCE</scope>
</reference>
<comment type="caution">
    <text evidence="2">The sequence shown here is derived from an EMBL/GenBank/DDBJ whole genome shotgun (WGS) entry which is preliminary data.</text>
</comment>
<proteinExistence type="predicted"/>
<feature type="transmembrane region" description="Helical" evidence="1">
    <location>
        <begin position="86"/>
        <end position="110"/>
    </location>
</feature>
<accession>A0A0F9P2U9</accession>
<keyword evidence="1" id="KW-1133">Transmembrane helix</keyword>
<evidence type="ECO:0000256" key="1">
    <source>
        <dbReference type="SAM" id="Phobius"/>
    </source>
</evidence>
<feature type="transmembrane region" description="Helical" evidence="1">
    <location>
        <begin position="146"/>
        <end position="165"/>
    </location>
</feature>
<keyword evidence="1" id="KW-0472">Membrane</keyword>
<evidence type="ECO:0000313" key="2">
    <source>
        <dbReference type="EMBL" id="KKN26155.1"/>
    </source>
</evidence>